<dbReference type="AlphaFoldDB" id="A0A914CPX7"/>
<proteinExistence type="predicted"/>
<organism evidence="2 3">
    <name type="scientific">Acrobeloides nanus</name>
    <dbReference type="NCBI Taxonomy" id="290746"/>
    <lineage>
        <taxon>Eukaryota</taxon>
        <taxon>Metazoa</taxon>
        <taxon>Ecdysozoa</taxon>
        <taxon>Nematoda</taxon>
        <taxon>Chromadorea</taxon>
        <taxon>Rhabditida</taxon>
        <taxon>Tylenchina</taxon>
        <taxon>Cephalobomorpha</taxon>
        <taxon>Cephaloboidea</taxon>
        <taxon>Cephalobidae</taxon>
        <taxon>Acrobeloides</taxon>
    </lineage>
</organism>
<sequence>MALSFTIPPNGKERFPTWMGLTPGQTYLLRLMATNAFGPSYVDHVFSVNSPPSPPTILMTPENNIYALMTKVRFEPSGNWTGNATNKNLRLKFGIRVLLKGNRTEDYYFTSASAITFHETFLPAAWPSPNEACGKRAGYQFLLDACDSSGSCSETVGPVFYVQQPLNSSAAESSLIEMVKADIASGNLKNAIEKLEIVGLQRCNMSFDTGLVNQIIDNVVNTVQNTSDSQCLKECIDACVRLIPFASPNITTKFITLLNRMNDMLGISIVHSGNVRRKKRSTANETIFDEEYANSLLVPYDQLLASNQNVVDAFLSTIVGTFTSFCEQVDSTRTMKTSGAKYTVVQAQGLSPTDPSFNQTTFSVAGSDENVLSFDTSFANYFSNWQCGTNGAMICSDVCLGTATISISLINQSGNLTKYFFSSGYNSITSSSLASNLYYIYFGDPLTGNSVPLQQGTGYTMRFPLNNFIPSQYYKCFQFSSGSWNNNNIQSADYVQNYNGTYELECHFSSSGILGVFAVNPPTPPTYPAYNDVEISFGL</sequence>
<evidence type="ECO:0000259" key="1">
    <source>
        <dbReference type="PROSITE" id="PS50853"/>
    </source>
</evidence>
<keyword evidence="2" id="KW-1185">Reference proteome</keyword>
<dbReference type="InterPro" id="IPR036116">
    <property type="entry name" value="FN3_sf"/>
</dbReference>
<protein>
    <submittedName>
        <fullName evidence="3">Fibronectin type-III domain-containing protein</fullName>
    </submittedName>
</protein>
<evidence type="ECO:0000313" key="3">
    <source>
        <dbReference type="WBParaSite" id="ACRNAN_scaffold13199.g29999.t1"/>
    </source>
</evidence>
<dbReference type="InterPro" id="IPR003961">
    <property type="entry name" value="FN3_dom"/>
</dbReference>
<dbReference type="Proteomes" id="UP000887540">
    <property type="component" value="Unplaced"/>
</dbReference>
<dbReference type="WBParaSite" id="ACRNAN_scaffold13199.g29999.t1">
    <property type="protein sequence ID" value="ACRNAN_scaffold13199.g29999.t1"/>
    <property type="gene ID" value="ACRNAN_scaffold13199.g29999"/>
</dbReference>
<name>A0A914CPX7_9BILA</name>
<reference evidence="3" key="1">
    <citation type="submission" date="2022-11" db="UniProtKB">
        <authorList>
            <consortium name="WormBaseParasite"/>
        </authorList>
    </citation>
    <scope>IDENTIFICATION</scope>
</reference>
<evidence type="ECO:0000313" key="2">
    <source>
        <dbReference type="Proteomes" id="UP000887540"/>
    </source>
</evidence>
<feature type="domain" description="Fibronectin type-III" evidence="1">
    <location>
        <begin position="1"/>
        <end position="63"/>
    </location>
</feature>
<dbReference type="SUPFAM" id="SSF49265">
    <property type="entry name" value="Fibronectin type III"/>
    <property type="match status" value="1"/>
</dbReference>
<dbReference type="PROSITE" id="PS50853">
    <property type="entry name" value="FN3"/>
    <property type="match status" value="1"/>
</dbReference>
<accession>A0A914CPX7</accession>